<reference evidence="2 3" key="1">
    <citation type="submission" date="2016-10" db="EMBL/GenBank/DDBJ databases">
        <authorList>
            <person name="de Groot N.N."/>
        </authorList>
    </citation>
    <scope>NUCLEOTIDE SEQUENCE [LARGE SCALE GENOMIC DNA]</scope>
    <source>
        <strain evidence="2 3">CGMCC 1.5337</strain>
    </source>
</reference>
<accession>A0A1I0QSK0</accession>
<proteinExistence type="predicted"/>
<dbReference type="RefSeq" id="WP_089670206.1">
    <property type="nucleotide sequence ID" value="NZ_FOJA01000001.1"/>
</dbReference>
<dbReference type="InterPro" id="IPR046782">
    <property type="entry name" value="HEWD"/>
</dbReference>
<gene>
    <name evidence="2" type="ORF">SAMN04487945_2939</name>
</gene>
<evidence type="ECO:0000259" key="1">
    <source>
        <dbReference type="Pfam" id="PF20576"/>
    </source>
</evidence>
<dbReference type="OrthoDB" id="212207at2157"/>
<evidence type="ECO:0000313" key="3">
    <source>
        <dbReference type="Proteomes" id="UP000198518"/>
    </source>
</evidence>
<protein>
    <recommendedName>
        <fullName evidence="1">HEWD domain-containing protein</fullName>
    </recommendedName>
</protein>
<dbReference type="STRING" id="355548.SAMN04487945_2939"/>
<dbReference type="Pfam" id="PF20576">
    <property type="entry name" value="HEWD"/>
    <property type="match status" value="1"/>
</dbReference>
<evidence type="ECO:0000313" key="2">
    <source>
        <dbReference type="EMBL" id="SEW30584.1"/>
    </source>
</evidence>
<dbReference type="EMBL" id="FOJA01000001">
    <property type="protein sequence ID" value="SEW30584.1"/>
    <property type="molecule type" value="Genomic_DNA"/>
</dbReference>
<keyword evidence="3" id="KW-1185">Reference proteome</keyword>
<dbReference type="Proteomes" id="UP000198518">
    <property type="component" value="Unassembled WGS sequence"/>
</dbReference>
<sequence>MTQIRTPSERECTRCGRRERWSDDDVQWRIDDLAGDSHCVHDWDVTGSFNTVVRDADHEA</sequence>
<dbReference type="AlphaFoldDB" id="A0A1I0QSK0"/>
<organism evidence="2 3">
    <name type="scientific">Halobacterium jilantaiense</name>
    <dbReference type="NCBI Taxonomy" id="355548"/>
    <lineage>
        <taxon>Archaea</taxon>
        <taxon>Methanobacteriati</taxon>
        <taxon>Methanobacteriota</taxon>
        <taxon>Stenosarchaea group</taxon>
        <taxon>Halobacteria</taxon>
        <taxon>Halobacteriales</taxon>
        <taxon>Halobacteriaceae</taxon>
        <taxon>Halobacterium</taxon>
    </lineage>
</organism>
<feature type="domain" description="HEWD" evidence="1">
    <location>
        <begin position="2"/>
        <end position="53"/>
    </location>
</feature>
<name>A0A1I0QSK0_9EURY</name>